<feature type="non-terminal residue" evidence="2">
    <location>
        <position position="137"/>
    </location>
</feature>
<feature type="compositionally biased region" description="Polar residues" evidence="1">
    <location>
        <begin position="1"/>
        <end position="12"/>
    </location>
</feature>
<gene>
    <name evidence="2" type="ORF">ACFQ1S_19870</name>
</gene>
<feature type="compositionally biased region" description="Basic and acidic residues" evidence="1">
    <location>
        <begin position="29"/>
        <end position="70"/>
    </location>
</feature>
<feature type="region of interest" description="Disordered" evidence="1">
    <location>
        <begin position="1"/>
        <end position="137"/>
    </location>
</feature>
<protein>
    <submittedName>
        <fullName evidence="2">Uncharacterized protein</fullName>
    </submittedName>
</protein>
<organism evidence="2 3">
    <name type="scientific">Kibdelosporangium lantanae</name>
    <dbReference type="NCBI Taxonomy" id="1497396"/>
    <lineage>
        <taxon>Bacteria</taxon>
        <taxon>Bacillati</taxon>
        <taxon>Actinomycetota</taxon>
        <taxon>Actinomycetes</taxon>
        <taxon>Pseudonocardiales</taxon>
        <taxon>Pseudonocardiaceae</taxon>
        <taxon>Kibdelosporangium</taxon>
    </lineage>
</organism>
<accession>A0ABW3MAL7</accession>
<proteinExistence type="predicted"/>
<evidence type="ECO:0000256" key="1">
    <source>
        <dbReference type="SAM" id="MobiDB-lite"/>
    </source>
</evidence>
<comment type="caution">
    <text evidence="2">The sequence shown here is derived from an EMBL/GenBank/DDBJ whole genome shotgun (WGS) entry which is preliminary data.</text>
</comment>
<feature type="compositionally biased region" description="Acidic residues" evidence="1">
    <location>
        <begin position="128"/>
        <end position="137"/>
    </location>
</feature>
<evidence type="ECO:0000313" key="3">
    <source>
        <dbReference type="Proteomes" id="UP001597045"/>
    </source>
</evidence>
<dbReference type="Proteomes" id="UP001597045">
    <property type="component" value="Unassembled WGS sequence"/>
</dbReference>
<reference evidence="3" key="1">
    <citation type="journal article" date="2019" name="Int. J. Syst. Evol. Microbiol.">
        <title>The Global Catalogue of Microorganisms (GCM) 10K type strain sequencing project: providing services to taxonomists for standard genome sequencing and annotation.</title>
        <authorList>
            <consortium name="The Broad Institute Genomics Platform"/>
            <consortium name="The Broad Institute Genome Sequencing Center for Infectious Disease"/>
            <person name="Wu L."/>
            <person name="Ma J."/>
        </authorList>
    </citation>
    <scope>NUCLEOTIDE SEQUENCE [LARGE SCALE GENOMIC DNA]</scope>
    <source>
        <strain evidence="3">JCM 31486</strain>
    </source>
</reference>
<name>A0ABW3MAL7_9PSEU</name>
<evidence type="ECO:0000313" key="2">
    <source>
        <dbReference type="EMBL" id="MFD1047633.1"/>
    </source>
</evidence>
<dbReference type="EMBL" id="JBHTIS010001173">
    <property type="protein sequence ID" value="MFD1047633.1"/>
    <property type="molecule type" value="Genomic_DNA"/>
</dbReference>
<keyword evidence="3" id="KW-1185">Reference proteome</keyword>
<sequence>MSTTSLAYNTRTAGIAAVGDDCDVGQENRVSDQHHPEWPTADNDAHNATHPDTRSQPKTAAEENKTDTEGPRSNPETVTHPTPDPASDDPTPEPTASDPTDSEPTDSEATAGDTAKLVLGEATPGPEESADEPEPTT</sequence>